<dbReference type="Proteomes" id="UP000697995">
    <property type="component" value="Unassembled WGS sequence"/>
</dbReference>
<reference evidence="1 2" key="1">
    <citation type="journal article" date="2020" name="Microorganisms">
        <title>Osmotic Adaptation and Compatible Solute Biosynthesis of Phototrophic Bacteria as Revealed from Genome Analyses.</title>
        <authorList>
            <person name="Imhoff J.F."/>
            <person name="Rahn T."/>
            <person name="Kunzel S."/>
            <person name="Keller A."/>
            <person name="Neulinger S.C."/>
        </authorList>
    </citation>
    <scope>NUCLEOTIDE SEQUENCE [LARGE SCALE GENOMIC DNA]</scope>
    <source>
        <strain evidence="1 2">DSM 15382</strain>
    </source>
</reference>
<name>A0ABS1D233_9PROT</name>
<accession>A0ABS1D233</accession>
<gene>
    <name evidence="1" type="ORF">CKO45_21595</name>
</gene>
<sequence length="80" mass="7619">MSTATTTATTPLATLADADLDAVCGGGTNIVVIGGNGGVAVSGVVVGNITGSYVSIGNGYTGSASANGNISARLSGLFRR</sequence>
<evidence type="ECO:0000313" key="1">
    <source>
        <dbReference type="EMBL" id="MBK1660819.1"/>
    </source>
</evidence>
<protein>
    <submittedName>
        <fullName evidence="1">Uncharacterized protein</fullName>
    </submittedName>
</protein>
<dbReference type="EMBL" id="NRSG01000215">
    <property type="protein sequence ID" value="MBK1660819.1"/>
    <property type="molecule type" value="Genomic_DNA"/>
</dbReference>
<proteinExistence type="predicted"/>
<comment type="caution">
    <text evidence="1">The sequence shown here is derived from an EMBL/GenBank/DDBJ whole genome shotgun (WGS) entry which is preliminary data.</text>
</comment>
<dbReference type="RefSeq" id="WP_133222251.1">
    <property type="nucleotide sequence ID" value="NZ_NRSG01000215.1"/>
</dbReference>
<organism evidence="1 2">
    <name type="scientific">Paracraurococcus ruber</name>
    <dbReference type="NCBI Taxonomy" id="77675"/>
    <lineage>
        <taxon>Bacteria</taxon>
        <taxon>Pseudomonadati</taxon>
        <taxon>Pseudomonadota</taxon>
        <taxon>Alphaproteobacteria</taxon>
        <taxon>Acetobacterales</taxon>
        <taxon>Roseomonadaceae</taxon>
        <taxon>Paracraurococcus</taxon>
    </lineage>
</organism>
<evidence type="ECO:0000313" key="2">
    <source>
        <dbReference type="Proteomes" id="UP000697995"/>
    </source>
</evidence>
<keyword evidence="2" id="KW-1185">Reference proteome</keyword>